<comment type="caution">
    <text evidence="2">The sequence shown here is derived from an EMBL/GenBank/DDBJ whole genome shotgun (WGS) entry which is preliminary data.</text>
</comment>
<name>A0A3M0G7C8_9FLAO</name>
<feature type="transmembrane region" description="Helical" evidence="1">
    <location>
        <begin position="43"/>
        <end position="62"/>
    </location>
</feature>
<dbReference type="InterPro" id="IPR021737">
    <property type="entry name" value="Phage_phiKZ_Orf197"/>
</dbReference>
<sequence length="240" mass="27300">MNAMYTLVVLQTIAHLFADYTFQSKKIAKSKAKHGFRSPMLKWHILIVFGCAAVFAFDYRFLPFALGTALLHWVIDGCKPLLLKSKALKKGAFFIDQFLHIVTYVVMSWLFLKLFTWEPIIFDISYISYFVIFAIFLFCTKPANILIREIFNLFSVSFTGKSEDLPNAGRLIGITERWMVIVFILIGQFSAVGFLITAKSILRFKDGDYLKTEYVLIGTMLSFAIAIGSGLLLKSILNLN</sequence>
<feature type="transmembrane region" description="Helical" evidence="1">
    <location>
        <begin position="124"/>
        <end position="147"/>
    </location>
</feature>
<proteinExistence type="predicted"/>
<dbReference type="OrthoDB" id="8536716at2"/>
<dbReference type="AlphaFoldDB" id="A0A3M0G7C8"/>
<gene>
    <name evidence="2" type="ORF">EAX61_05560</name>
</gene>
<evidence type="ECO:0000256" key="1">
    <source>
        <dbReference type="SAM" id="Phobius"/>
    </source>
</evidence>
<feature type="transmembrane region" description="Helical" evidence="1">
    <location>
        <begin position="178"/>
        <end position="202"/>
    </location>
</feature>
<reference evidence="2 3" key="1">
    <citation type="submission" date="2018-10" db="EMBL/GenBank/DDBJ databases">
        <title>Dokdonia luteus sp. nov., isolated from sea water.</title>
        <authorList>
            <person name="Zhou L.Y."/>
            <person name="Du Z.J."/>
        </authorList>
    </citation>
    <scope>NUCLEOTIDE SEQUENCE [LARGE SCALE GENOMIC DNA]</scope>
    <source>
        <strain evidence="2 3">SH27</strain>
    </source>
</reference>
<accession>A0A3M0G7C8</accession>
<organism evidence="2 3">
    <name type="scientific">Dokdonia sinensis</name>
    <dbReference type="NCBI Taxonomy" id="2479847"/>
    <lineage>
        <taxon>Bacteria</taxon>
        <taxon>Pseudomonadati</taxon>
        <taxon>Bacteroidota</taxon>
        <taxon>Flavobacteriia</taxon>
        <taxon>Flavobacteriales</taxon>
        <taxon>Flavobacteriaceae</taxon>
        <taxon>Dokdonia</taxon>
    </lineage>
</organism>
<dbReference type="Pfam" id="PF11750">
    <property type="entry name" value="DUF3307"/>
    <property type="match status" value="1"/>
</dbReference>
<keyword evidence="1" id="KW-1133">Transmembrane helix</keyword>
<keyword evidence="1" id="KW-0472">Membrane</keyword>
<dbReference type="Proteomes" id="UP000281985">
    <property type="component" value="Unassembled WGS sequence"/>
</dbReference>
<dbReference type="EMBL" id="REFV01000004">
    <property type="protein sequence ID" value="RMB60950.1"/>
    <property type="molecule type" value="Genomic_DNA"/>
</dbReference>
<evidence type="ECO:0000313" key="2">
    <source>
        <dbReference type="EMBL" id="RMB60950.1"/>
    </source>
</evidence>
<evidence type="ECO:0000313" key="3">
    <source>
        <dbReference type="Proteomes" id="UP000281985"/>
    </source>
</evidence>
<keyword evidence="3" id="KW-1185">Reference proteome</keyword>
<protein>
    <submittedName>
        <fullName evidence="2">DUF3307 domain-containing protein</fullName>
    </submittedName>
</protein>
<feature type="transmembrane region" description="Helical" evidence="1">
    <location>
        <begin position="214"/>
        <end position="237"/>
    </location>
</feature>
<keyword evidence="1" id="KW-0812">Transmembrane</keyword>
<feature type="transmembrane region" description="Helical" evidence="1">
    <location>
        <begin position="91"/>
        <end position="112"/>
    </location>
</feature>